<dbReference type="FunCoup" id="A0A7F5QX30">
    <property type="interactions" value="2669"/>
</dbReference>
<dbReference type="InParanoid" id="A0A7F5QX30"/>
<dbReference type="SUPFAM" id="SSF46565">
    <property type="entry name" value="Chaperone J-domain"/>
    <property type="match status" value="1"/>
</dbReference>
<dbReference type="GO" id="GO:0005739">
    <property type="term" value="C:mitochondrion"/>
    <property type="evidence" value="ECO:0007669"/>
    <property type="project" value="GOC"/>
</dbReference>
<gene>
    <name evidence="4" type="primary">LOC112904289</name>
</gene>
<dbReference type="Gene3D" id="1.10.287.110">
    <property type="entry name" value="DnaJ domain"/>
    <property type="match status" value="1"/>
</dbReference>
<keyword evidence="1" id="KW-0143">Chaperone</keyword>
<dbReference type="RefSeq" id="XP_025829720.1">
    <property type="nucleotide sequence ID" value="XM_025973935.1"/>
</dbReference>
<dbReference type="Proteomes" id="UP000192223">
    <property type="component" value="Unplaced"/>
</dbReference>
<evidence type="ECO:0000256" key="1">
    <source>
        <dbReference type="ARBA" id="ARBA00023186"/>
    </source>
</evidence>
<dbReference type="PROSITE" id="PS50076">
    <property type="entry name" value="DNAJ_2"/>
    <property type="match status" value="1"/>
</dbReference>
<dbReference type="KEGG" id="apln:112904289"/>
<keyword evidence="3" id="KW-1185">Reference proteome</keyword>
<name>A0A7F5QX30_AGRPL</name>
<evidence type="ECO:0000313" key="4">
    <source>
        <dbReference type="RefSeq" id="XP_025829720.1"/>
    </source>
</evidence>
<dbReference type="InterPro" id="IPR036869">
    <property type="entry name" value="J_dom_sf"/>
</dbReference>
<dbReference type="AlphaFoldDB" id="A0A7F5QX30"/>
<dbReference type="InterPro" id="IPR001623">
    <property type="entry name" value="DnaJ_domain"/>
</dbReference>
<organism evidence="3 4">
    <name type="scientific">Agrilus planipennis</name>
    <name type="common">Emerald ash borer</name>
    <name type="synonym">Agrilus marcopoli</name>
    <dbReference type="NCBI Taxonomy" id="224129"/>
    <lineage>
        <taxon>Eukaryota</taxon>
        <taxon>Metazoa</taxon>
        <taxon>Ecdysozoa</taxon>
        <taxon>Arthropoda</taxon>
        <taxon>Hexapoda</taxon>
        <taxon>Insecta</taxon>
        <taxon>Pterygota</taxon>
        <taxon>Neoptera</taxon>
        <taxon>Endopterygota</taxon>
        <taxon>Coleoptera</taxon>
        <taxon>Polyphaga</taxon>
        <taxon>Elateriformia</taxon>
        <taxon>Buprestoidea</taxon>
        <taxon>Buprestidae</taxon>
        <taxon>Agrilinae</taxon>
        <taxon>Agrilus</taxon>
    </lineage>
</organism>
<evidence type="ECO:0000313" key="3">
    <source>
        <dbReference type="Proteomes" id="UP000192223"/>
    </source>
</evidence>
<dbReference type="CDD" id="cd06257">
    <property type="entry name" value="DnaJ"/>
    <property type="match status" value="1"/>
</dbReference>
<accession>A0A7F5QX30</accession>
<dbReference type="SMART" id="SM00271">
    <property type="entry name" value="DnaJ"/>
    <property type="match status" value="1"/>
</dbReference>
<dbReference type="FunFam" id="1.10.287.110:FF:000079">
    <property type="entry name" value="DnaJ subfamily C member"/>
    <property type="match status" value="1"/>
</dbReference>
<dbReference type="InterPro" id="IPR024586">
    <property type="entry name" value="DnaJ-like_C11_C"/>
</dbReference>
<dbReference type="PANTHER" id="PTHR44157:SF1">
    <property type="entry name" value="DNAJ HOMOLOG SUBFAMILY C MEMBER 11"/>
    <property type="match status" value="1"/>
</dbReference>
<dbReference type="InterPro" id="IPR052243">
    <property type="entry name" value="Mito_inner_membrane_organizer"/>
</dbReference>
<dbReference type="Pfam" id="PF00226">
    <property type="entry name" value="DnaJ"/>
    <property type="match status" value="1"/>
</dbReference>
<dbReference type="PRINTS" id="PR00625">
    <property type="entry name" value="JDOMAIN"/>
</dbReference>
<dbReference type="PANTHER" id="PTHR44157">
    <property type="entry name" value="DNAJ HOMOLOG SUBFAMILY C MEMBER 11"/>
    <property type="match status" value="1"/>
</dbReference>
<dbReference type="GeneID" id="112904289"/>
<evidence type="ECO:0000259" key="2">
    <source>
        <dbReference type="PROSITE" id="PS50076"/>
    </source>
</evidence>
<protein>
    <submittedName>
        <fullName evidence="4">DnaJ homolog subfamily C member 11-like</fullName>
    </submittedName>
</protein>
<proteinExistence type="predicted"/>
<reference evidence="4" key="1">
    <citation type="submission" date="2025-08" db="UniProtKB">
        <authorList>
            <consortium name="RefSeq"/>
        </authorList>
    </citation>
    <scope>IDENTIFICATION</scope>
    <source>
        <tissue evidence="4">Entire body</tissue>
    </source>
</reference>
<feature type="domain" description="J" evidence="2">
    <location>
        <begin position="15"/>
        <end position="83"/>
    </location>
</feature>
<dbReference type="OrthoDB" id="18010at2759"/>
<dbReference type="GO" id="GO:0042407">
    <property type="term" value="P:cristae formation"/>
    <property type="evidence" value="ECO:0007669"/>
    <property type="project" value="TreeGrafter"/>
</dbReference>
<dbReference type="Pfam" id="PF11875">
    <property type="entry name" value="DnaJ-like_C11_C"/>
    <property type="match status" value="1"/>
</dbReference>
<sequence length="386" mass="44493">MDFDSDDESALLQDDYYAFLNISKEATKEEINNAYRRLSRIYHPDKHLDPEKKQKAEILFNKTKKAYEVLSDPHQRAIYDNLGVKGLETEGWEIVQRTKTPAEIRAEYEQLAEERAERRKQQRTNPHGSITVNINATDLFNPYINEYGVQDEYEIEENSVLPNIEVSGMSFNQSVEFPLTQKDTATLSGQLQLTRANQVYSFPIHLCEEVMPAPVFYGTIVPLIVYAVIKKSLVEPFLKEQEAKRAETEKQNNRTKLLEKRKEAQAAVELMSATYARIVRDEDAKKGLVIEKALYGKALRSNNRDSGDFAEEILDVTIPLQCLVKDSKLELHNHTKSQLPGFFDPALGENKYLYVKYKFRDQFHEITINDNEPLRIPKTAHRTSVT</sequence>